<dbReference type="Proteomes" id="UP000478892">
    <property type="component" value="Unassembled WGS sequence"/>
</dbReference>
<keyword evidence="1" id="KW-0732">Signal</keyword>
<protein>
    <submittedName>
        <fullName evidence="2">Uncharacterized protein</fullName>
    </submittedName>
</protein>
<comment type="caution">
    <text evidence="2">The sequence shown here is derived from an EMBL/GenBank/DDBJ whole genome shotgun (WGS) entry which is preliminary data.</text>
</comment>
<accession>A0A6L6WDY1</accession>
<feature type="chain" id="PRO_5026947188" evidence="1">
    <location>
        <begin position="25"/>
        <end position="211"/>
    </location>
</feature>
<evidence type="ECO:0000256" key="1">
    <source>
        <dbReference type="SAM" id="SignalP"/>
    </source>
</evidence>
<proteinExistence type="predicted"/>
<evidence type="ECO:0000313" key="2">
    <source>
        <dbReference type="EMBL" id="MVO15451.1"/>
    </source>
</evidence>
<keyword evidence="3" id="KW-1185">Reference proteome</keyword>
<name>A0A6L6WDY1_9RHOB</name>
<organism evidence="2 3">
    <name type="scientific">Parasedimentitalea huanghaiensis</name>
    <dbReference type="NCBI Taxonomy" id="2682100"/>
    <lineage>
        <taxon>Bacteria</taxon>
        <taxon>Pseudomonadati</taxon>
        <taxon>Pseudomonadota</taxon>
        <taxon>Alphaproteobacteria</taxon>
        <taxon>Rhodobacterales</taxon>
        <taxon>Paracoccaceae</taxon>
        <taxon>Parasedimentitalea</taxon>
    </lineage>
</organism>
<dbReference type="RefSeq" id="WP_157021714.1">
    <property type="nucleotide sequence ID" value="NZ_WQLV01000002.1"/>
</dbReference>
<dbReference type="EMBL" id="WQLV01000002">
    <property type="protein sequence ID" value="MVO15451.1"/>
    <property type="molecule type" value="Genomic_DNA"/>
</dbReference>
<dbReference type="AlphaFoldDB" id="A0A6L6WDY1"/>
<evidence type="ECO:0000313" key="3">
    <source>
        <dbReference type="Proteomes" id="UP000478892"/>
    </source>
</evidence>
<dbReference type="PROSITE" id="PS51257">
    <property type="entry name" value="PROKAR_LIPOPROTEIN"/>
    <property type="match status" value="1"/>
</dbReference>
<feature type="signal peptide" evidence="1">
    <location>
        <begin position="1"/>
        <end position="24"/>
    </location>
</feature>
<sequence length="211" mass="23628">MTMNTVRASLLTVGLLANSHTAAAMSCADPLEIISGRFHSEEPLTARNLAAGLYHNYFKVPELQSSEHIAIGTFELNPELKDEHGNMAGVEPYNTVRLKTNWAAPTRFVGIDYSFHDGIWFSGVFFSPDGTEHDLKGDFDLKLHCDEYCAEPPRTHDPIFYKLNGPKPEYFRINGSMCDATFAPSAQPEVVTAFRICMRDRGCKDWLYGSK</sequence>
<reference evidence="2 3" key="1">
    <citation type="submission" date="2019-12" db="EMBL/GenBank/DDBJ databases">
        <authorList>
            <person name="Zhang Y.-J."/>
        </authorList>
    </citation>
    <scope>NUCLEOTIDE SEQUENCE [LARGE SCALE GENOMIC DNA]</scope>
    <source>
        <strain evidence="2 3">CY05</strain>
    </source>
</reference>
<gene>
    <name evidence="2" type="ORF">GO984_06465</name>
</gene>